<dbReference type="HOGENOM" id="CLU_036467_0_0_2"/>
<dbReference type="Proteomes" id="UP000032408">
    <property type="component" value="Chromosome"/>
</dbReference>
<gene>
    <name evidence="2" type="ORF">NADRNF5_0588</name>
</gene>
<dbReference type="EMBL" id="CP011070">
    <property type="protein sequence ID" value="AJW70284.1"/>
    <property type="molecule type" value="Genomic_DNA"/>
</dbReference>
<dbReference type="KEGG" id="nin:NADRNF5_0588"/>
<organism evidence="2 3">
    <name type="scientific">Nitrosopumilus adriaticus</name>
    <dbReference type="NCBI Taxonomy" id="1580092"/>
    <lineage>
        <taxon>Archaea</taxon>
        <taxon>Nitrososphaerota</taxon>
        <taxon>Nitrososphaeria</taxon>
        <taxon>Nitrosopumilales</taxon>
        <taxon>Nitrosopumilaceae</taxon>
        <taxon>Nitrosopumilus</taxon>
    </lineage>
</organism>
<feature type="coiled-coil region" evidence="1">
    <location>
        <begin position="43"/>
        <end position="77"/>
    </location>
</feature>
<dbReference type="AlphaFoldDB" id="A0A0D5C0E7"/>
<dbReference type="STRING" id="1580092.NADRNF5_0588"/>
<protein>
    <submittedName>
        <fullName evidence="2">Uncharacterized protein</fullName>
    </submittedName>
</protein>
<sequence length="475" mass="55033">MRGLGVVATSVVFALFFAMSPVFAQETSEQTTLSDDLQNNPLAQDILKKIEQTKKWIEELEQRNYEKLAAQKELEAKRSKSLEILNQDLADWEKLWDYYSSYNAFDRFVDKIPDSQVQDVFWDQFEFKEQKVEAGRDAFKKVLDDGGSRRDALQAYLVAAETKRIELIETNSQFNVNHNLAYYSQQILFDEEGKFIDSQITGEQLRKYYEDYRTNPAYLQANPNDSLSWEDLGKTNPDTECREGNVVVYRFHADDYVCVSIATAEMWVRHGMGEITGDVQNRFDQEVVSPLTKCNDGFTVIFNLETEKYSCVLDDTAKDWIEQGLAESHSADDYVAASIENKDASERVEKVNQQIWEIKKEFEENQIKLKKEYDIKYEDALTASKIDEKNATVDYNQRSGMSKEELSIKIGEIRENLESEKESLLENKIDDLKSLEKEFEDAMKELVSLYEDDPFVEVRLNMGHIGYEAVSRDEN</sequence>
<dbReference type="OrthoDB" id="3014at2157"/>
<accession>A0A0D5C0E7</accession>
<name>A0A0D5C0E7_9ARCH</name>
<evidence type="ECO:0000313" key="2">
    <source>
        <dbReference type="EMBL" id="AJW70284.1"/>
    </source>
</evidence>
<keyword evidence="1" id="KW-0175">Coiled coil</keyword>
<dbReference type="GeneID" id="24819822"/>
<reference evidence="3" key="1">
    <citation type="submission" date="2015-03" db="EMBL/GenBank/DDBJ databases">
        <title>Characterization of two novel Thaumarchaeota isolated from the Northern Adriatic Sea.</title>
        <authorList>
            <person name="Bayer B."/>
            <person name="Vojvoda J."/>
            <person name="Offre P."/>
            <person name="Srivastava A."/>
            <person name="Elisabeth N."/>
            <person name="Garcia J.A.L."/>
            <person name="Schleper C."/>
            <person name="Herndl G.J."/>
        </authorList>
    </citation>
    <scope>NUCLEOTIDE SEQUENCE [LARGE SCALE GENOMIC DNA]</scope>
    <source>
        <strain evidence="3">NF5</strain>
    </source>
</reference>
<feature type="coiled-coil region" evidence="1">
    <location>
        <begin position="334"/>
        <end position="361"/>
    </location>
</feature>
<evidence type="ECO:0000313" key="3">
    <source>
        <dbReference type="Proteomes" id="UP000032408"/>
    </source>
</evidence>
<reference evidence="2 3" key="2">
    <citation type="journal article" date="2016" name="ISME J.">
        <title>Physiological and genomic characterization of two novel marine thaumarchaeal strains indicates niche differentiation.</title>
        <authorList>
            <person name="Bayer B."/>
            <person name="Vojvoda J."/>
            <person name="Offre P."/>
            <person name="Alves R.J."/>
            <person name="Elisabeth N.H."/>
            <person name="Garcia J.A."/>
            <person name="Volland J.M."/>
            <person name="Srivastava A."/>
            <person name="Schleper C."/>
            <person name="Herndl G.J."/>
        </authorList>
    </citation>
    <scope>NUCLEOTIDE SEQUENCE [LARGE SCALE GENOMIC DNA]</scope>
    <source>
        <strain evidence="2 3">NF5</strain>
    </source>
</reference>
<keyword evidence="3" id="KW-1185">Reference proteome</keyword>
<evidence type="ECO:0000256" key="1">
    <source>
        <dbReference type="SAM" id="Coils"/>
    </source>
</evidence>
<feature type="coiled-coil region" evidence="1">
    <location>
        <begin position="403"/>
        <end position="452"/>
    </location>
</feature>
<proteinExistence type="predicted"/>
<dbReference type="RefSeq" id="WP_048115530.1">
    <property type="nucleotide sequence ID" value="NZ_CP011070.1"/>
</dbReference>